<accession>E1Y9D3</accession>
<dbReference type="Gene3D" id="3.40.50.620">
    <property type="entry name" value="HUPs"/>
    <property type="match status" value="1"/>
</dbReference>
<dbReference type="CDD" id="cd00293">
    <property type="entry name" value="USP-like"/>
    <property type="match status" value="1"/>
</dbReference>
<protein>
    <recommendedName>
        <fullName evidence="2">UspA domain-containing protein</fullName>
    </recommendedName>
</protein>
<dbReference type="InterPro" id="IPR014729">
    <property type="entry name" value="Rossmann-like_a/b/a_fold"/>
</dbReference>
<dbReference type="SUPFAM" id="SSF52402">
    <property type="entry name" value="Adenine nucleotide alpha hydrolases-like"/>
    <property type="match status" value="1"/>
</dbReference>
<sequence length="140" mass="16016">MTFKNILVPTDLTEKSRKVLELAISMIQKNVGEITLIHVIEKIEDIDDEDLDNFYKKLSMRAQKELDKVILDNKSYGIRINTEIIIGKRVPEILRIVHERSVDLIILKSHKIDEVCAGEGWATISYKIAIMAPCPVMIVK</sequence>
<evidence type="ECO:0000313" key="3">
    <source>
        <dbReference type="EMBL" id="CBX27177.1"/>
    </source>
</evidence>
<reference evidence="3" key="1">
    <citation type="journal article" date="2011" name="Environ. Microbiol.">
        <title>Genomic insights into the metabolic potential of the polycyclic aromatic hydrocarbon degrading sulfate-reducing Deltaproteobacterium N47.</title>
        <authorList>
            <person name="Bergmann F."/>
            <person name="Selesi D."/>
            <person name="Weinmaier T."/>
            <person name="Tischler P."/>
            <person name="Rattei T."/>
            <person name="Meckenstock R.U."/>
        </authorList>
    </citation>
    <scope>NUCLEOTIDE SEQUENCE</scope>
</reference>
<evidence type="ECO:0000259" key="2">
    <source>
        <dbReference type="Pfam" id="PF00582"/>
    </source>
</evidence>
<dbReference type="InterPro" id="IPR006015">
    <property type="entry name" value="Universal_stress_UspA"/>
</dbReference>
<dbReference type="PRINTS" id="PR01438">
    <property type="entry name" value="UNVRSLSTRESS"/>
</dbReference>
<feature type="domain" description="UspA" evidence="2">
    <location>
        <begin position="3"/>
        <end position="140"/>
    </location>
</feature>
<name>E1Y9D3_9BACT</name>
<comment type="similarity">
    <text evidence="1">Belongs to the universal stress protein A family.</text>
</comment>
<dbReference type="AlphaFoldDB" id="E1Y9D3"/>
<evidence type="ECO:0000256" key="1">
    <source>
        <dbReference type="ARBA" id="ARBA00008791"/>
    </source>
</evidence>
<organism evidence="3">
    <name type="scientific">uncultured Desulfobacterium sp</name>
    <dbReference type="NCBI Taxonomy" id="201089"/>
    <lineage>
        <taxon>Bacteria</taxon>
        <taxon>Pseudomonadati</taxon>
        <taxon>Thermodesulfobacteriota</taxon>
        <taxon>Desulfobacteria</taxon>
        <taxon>Desulfobacterales</taxon>
        <taxon>Desulfobacteriaceae</taxon>
        <taxon>Desulfobacterium</taxon>
        <taxon>environmental samples</taxon>
    </lineage>
</organism>
<dbReference type="PANTHER" id="PTHR46268:SF6">
    <property type="entry name" value="UNIVERSAL STRESS PROTEIN UP12"/>
    <property type="match status" value="1"/>
</dbReference>
<dbReference type="InterPro" id="IPR006016">
    <property type="entry name" value="UspA"/>
</dbReference>
<dbReference type="PANTHER" id="PTHR46268">
    <property type="entry name" value="STRESS RESPONSE PROTEIN NHAX"/>
    <property type="match status" value="1"/>
</dbReference>
<dbReference type="EMBL" id="FR695864">
    <property type="protein sequence ID" value="CBX27177.1"/>
    <property type="molecule type" value="Genomic_DNA"/>
</dbReference>
<proteinExistence type="inferred from homology"/>
<dbReference type="Pfam" id="PF00582">
    <property type="entry name" value="Usp"/>
    <property type="match status" value="1"/>
</dbReference>
<gene>
    <name evidence="3" type="ORF">N47_A12060</name>
</gene>